<dbReference type="Proteomes" id="UP000297703">
    <property type="component" value="Unassembled WGS sequence"/>
</dbReference>
<gene>
    <name evidence="2" type="ORF">DR999_PMT04805</name>
</gene>
<reference evidence="2 3" key="2">
    <citation type="submission" date="2019-04" db="EMBL/GenBank/DDBJ databases">
        <title>The genome sequence of big-headed turtle.</title>
        <authorList>
            <person name="Gong S."/>
        </authorList>
    </citation>
    <scope>NUCLEOTIDE SEQUENCE [LARGE SCALE GENOMIC DNA]</scope>
    <source>
        <strain evidence="2">DO16091913</strain>
        <tissue evidence="2">Muscle</tissue>
    </source>
</reference>
<proteinExistence type="predicted"/>
<dbReference type="AlphaFoldDB" id="A0A4D9EXW6"/>
<accession>A0A4D9EXW6</accession>
<feature type="coiled-coil region" evidence="1">
    <location>
        <begin position="58"/>
        <end position="85"/>
    </location>
</feature>
<comment type="caution">
    <text evidence="2">The sequence shown here is derived from an EMBL/GenBank/DDBJ whole genome shotgun (WGS) entry which is preliminary data.</text>
</comment>
<sequence>MTAFLLCFSSATTQLETAFEEEKQILESLLKWFGKVVQQMEELGEDELVPDWQLPLADKDITNNIAKLVQRIQKLEELKGRVQDLPKSIQIPAAKQKDIQVLILHKMAFLLTSTTIM</sequence>
<name>A0A4D9EXW6_9SAUR</name>
<evidence type="ECO:0000313" key="2">
    <source>
        <dbReference type="EMBL" id="TFK11982.1"/>
    </source>
</evidence>
<dbReference type="InterPro" id="IPR029272">
    <property type="entry name" value="CCDC7"/>
</dbReference>
<dbReference type="PANTHER" id="PTHR22035">
    <property type="entry name" value="COILED-COIL DOMAIN-CONTAINING PROTEIN 7"/>
    <property type="match status" value="1"/>
</dbReference>
<evidence type="ECO:0000313" key="3">
    <source>
        <dbReference type="Proteomes" id="UP000297703"/>
    </source>
</evidence>
<dbReference type="Pfam" id="PF15368">
    <property type="entry name" value="BioT2"/>
    <property type="match status" value="1"/>
</dbReference>
<keyword evidence="3" id="KW-1185">Reference proteome</keyword>
<dbReference type="PANTHER" id="PTHR22035:SF4">
    <property type="entry name" value="COILED-COIL DOMAIN-CONTAINING PROTEIN 7"/>
    <property type="match status" value="1"/>
</dbReference>
<organism evidence="2 3">
    <name type="scientific">Platysternon megacephalum</name>
    <name type="common">big-headed turtle</name>
    <dbReference type="NCBI Taxonomy" id="55544"/>
    <lineage>
        <taxon>Eukaryota</taxon>
        <taxon>Metazoa</taxon>
        <taxon>Chordata</taxon>
        <taxon>Craniata</taxon>
        <taxon>Vertebrata</taxon>
        <taxon>Euteleostomi</taxon>
        <taxon>Archelosauria</taxon>
        <taxon>Testudinata</taxon>
        <taxon>Testudines</taxon>
        <taxon>Cryptodira</taxon>
        <taxon>Durocryptodira</taxon>
        <taxon>Testudinoidea</taxon>
        <taxon>Platysternidae</taxon>
        <taxon>Platysternon</taxon>
    </lineage>
</organism>
<dbReference type="OrthoDB" id="9048348at2759"/>
<protein>
    <submittedName>
        <fullName evidence="2">Hyaluronidase-4</fullName>
    </submittedName>
</protein>
<dbReference type="EMBL" id="QXTE01000026">
    <property type="protein sequence ID" value="TFK11982.1"/>
    <property type="molecule type" value="Genomic_DNA"/>
</dbReference>
<reference evidence="2 3" key="1">
    <citation type="submission" date="2019-04" db="EMBL/GenBank/DDBJ databases">
        <title>Draft genome of the big-headed turtle Platysternon megacephalum.</title>
        <authorList>
            <person name="Gong S."/>
        </authorList>
    </citation>
    <scope>NUCLEOTIDE SEQUENCE [LARGE SCALE GENOMIC DNA]</scope>
    <source>
        <strain evidence="2">DO16091913</strain>
        <tissue evidence="2">Muscle</tissue>
    </source>
</reference>
<evidence type="ECO:0000256" key="1">
    <source>
        <dbReference type="SAM" id="Coils"/>
    </source>
</evidence>
<keyword evidence="1" id="KW-0175">Coiled coil</keyword>